<dbReference type="Gene3D" id="2.60.40.4070">
    <property type="match status" value="1"/>
</dbReference>
<dbReference type="InterPro" id="IPR003961">
    <property type="entry name" value="FN3_dom"/>
</dbReference>
<dbReference type="OrthoDB" id="1123245at2"/>
<feature type="domain" description="Fibronectin type-III" evidence="1">
    <location>
        <begin position="529"/>
        <end position="617"/>
    </location>
</feature>
<gene>
    <name evidence="2" type="ORF">SAMN05660236_1624</name>
</gene>
<dbReference type="STRING" id="688867.SAMN05660236_1624"/>
<dbReference type="AlphaFoldDB" id="A0A1T5JZA2"/>
<dbReference type="Pfam" id="PF13585">
    <property type="entry name" value="CHU_C"/>
    <property type="match status" value="1"/>
</dbReference>
<evidence type="ECO:0000313" key="2">
    <source>
        <dbReference type="EMBL" id="SKC56660.1"/>
    </source>
</evidence>
<dbReference type="RefSeq" id="WP_079686162.1">
    <property type="nucleotide sequence ID" value="NZ_FUZU01000001.1"/>
</dbReference>
<dbReference type="Gene3D" id="2.60.40.10">
    <property type="entry name" value="Immunoglobulins"/>
    <property type="match status" value="3"/>
</dbReference>
<dbReference type="Proteomes" id="UP000190961">
    <property type="component" value="Unassembled WGS sequence"/>
</dbReference>
<evidence type="ECO:0000313" key="3">
    <source>
        <dbReference type="Proteomes" id="UP000190961"/>
    </source>
</evidence>
<sequence>MKAPLLTRSIVRGIFLVFCFILSGVTAFATHLRAGNIIVKRIGTCDAKKYSITVIVYTNTLNTNVLFGGDQDYLDFGDKSPRILIPEIGPGHPNYSVIDAQRGIARAFYTVEWTYGGPGRYTISYVEPNRNEGVLNMDNSVNTTFYIETQIVIDPFLGCSTPADLTIPPIDRACSGKAFFHNPGAFDPDGNDSLSYEMVVPYRDRNATVLNYRAPNDPKFYVDFNTGNETDDGPPVFNINSLDGTITWDAPGFAGEYNIAFIVREWRKVLGKWVAMGYVRRDMQIIVEDDCNNQRPDLEVPEDVCIEAGKTLKETIIGTDPDIPPDKVKLEAFSQIFEFIPSESPATVSPDPAIFQNSPGKLEFEWHTTCEHIREQPYQVVFKVSDSRSNGVSLVTYKTWRIKVVGPAPKWNDATLDISKRQATIKWDPYFCVNAEKMQIWRKVDSTSFRPDTCQTGMPDYLGYTNIATIAAKTASGTQVTQYIDNNGGKGLAPGAMYCYRLVATFPLPDGGESYVSKDTCVGPIPADVPIITNVSVEKTGTTDGQIRVSWKRPFDANKTLYPPPYTYEVYRAIGYTRGTDSTLVATLSDTTFLDPGLNTEESIYNYSIAAYSPGSSLPIKFVGASDVASAVRLDTKSQVGQIQLNWTAVVPWSNQIQDHPRHLIYRGPEGSTESELVLIDSIDATIDGLQYTDKGQYNNTPLNEGTTYCYRVKTRGGYGNPAKIPEPLENFSQIICVQPGDSIPPCKPILTVDLLDCDQFKSQQNSCFGSTYSNVLNWSNDAATECQSDISSYRIYRSATPGGESVFIAEVPAVQTTYSDTNLPSFARCYTIVAVDRSGNESEPSEPVCNDNCPYYELPNVFTPNGDGKNDVFSAFNIRDYLESCSNPEECVIPQNLIEKCARFVEKVKFKVFNRWGQEVYSYESGSENSIFIDWDGKNSSGVELSPAVYYYVAEVTFITLDPGSSTQTFKGWVHLVDGQQ</sequence>
<dbReference type="SUPFAM" id="SSF49265">
    <property type="entry name" value="Fibronectin type III"/>
    <property type="match status" value="2"/>
</dbReference>
<dbReference type="InterPro" id="IPR013783">
    <property type="entry name" value="Ig-like_fold"/>
</dbReference>
<proteinExistence type="predicted"/>
<dbReference type="EMBL" id="FUZU01000001">
    <property type="protein sequence ID" value="SKC56660.1"/>
    <property type="molecule type" value="Genomic_DNA"/>
</dbReference>
<organism evidence="2 3">
    <name type="scientific">Ohtaekwangia koreensis</name>
    <dbReference type="NCBI Taxonomy" id="688867"/>
    <lineage>
        <taxon>Bacteria</taxon>
        <taxon>Pseudomonadati</taxon>
        <taxon>Bacteroidota</taxon>
        <taxon>Cytophagia</taxon>
        <taxon>Cytophagales</taxon>
        <taxon>Fulvivirgaceae</taxon>
        <taxon>Ohtaekwangia</taxon>
    </lineage>
</organism>
<dbReference type="InterPro" id="IPR036116">
    <property type="entry name" value="FN3_sf"/>
</dbReference>
<accession>A0A1T5JZA2</accession>
<evidence type="ECO:0000259" key="1">
    <source>
        <dbReference type="SMART" id="SM00060"/>
    </source>
</evidence>
<dbReference type="SMART" id="SM00060">
    <property type="entry name" value="FN3"/>
    <property type="match status" value="2"/>
</dbReference>
<name>A0A1T5JZA2_9BACT</name>
<reference evidence="2 3" key="1">
    <citation type="submission" date="2017-02" db="EMBL/GenBank/DDBJ databases">
        <authorList>
            <person name="Peterson S.W."/>
        </authorList>
    </citation>
    <scope>NUCLEOTIDE SEQUENCE [LARGE SCALE GENOMIC DNA]</scope>
    <source>
        <strain evidence="2 3">DSM 25262</strain>
    </source>
</reference>
<feature type="domain" description="Fibronectin type-III" evidence="1">
    <location>
        <begin position="626"/>
        <end position="720"/>
    </location>
</feature>
<dbReference type="CDD" id="cd00063">
    <property type="entry name" value="FN3"/>
    <property type="match status" value="1"/>
</dbReference>
<protein>
    <submittedName>
        <fullName evidence="2">C-terminal domain of CHU protein family protein</fullName>
    </submittedName>
</protein>
<keyword evidence="3" id="KW-1185">Reference proteome</keyword>